<dbReference type="CDD" id="cd00446">
    <property type="entry name" value="GrpE"/>
    <property type="match status" value="1"/>
</dbReference>
<feature type="compositionally biased region" description="Basic and acidic residues" evidence="5">
    <location>
        <begin position="1"/>
        <end position="25"/>
    </location>
</feature>
<dbReference type="HAMAP" id="MF_01151">
    <property type="entry name" value="GrpE"/>
    <property type="match status" value="1"/>
</dbReference>
<dbReference type="PRINTS" id="PR00773">
    <property type="entry name" value="GRPEPROTEIN"/>
</dbReference>
<dbReference type="PANTHER" id="PTHR21237">
    <property type="entry name" value="GRPE PROTEIN"/>
    <property type="match status" value="1"/>
</dbReference>
<reference evidence="6 7" key="1">
    <citation type="submission" date="2020-02" db="EMBL/GenBank/DDBJ databases">
        <title>Flavobacteriaceae Psychroflexus bacterium YR1-1, complete genome.</title>
        <authorList>
            <person name="Li Y."/>
            <person name="Wu S."/>
        </authorList>
    </citation>
    <scope>NUCLEOTIDE SEQUENCE [LARGE SCALE GENOMIC DNA]</scope>
    <source>
        <strain evidence="6 7">YR1-1</strain>
    </source>
</reference>
<evidence type="ECO:0000256" key="4">
    <source>
        <dbReference type="RuleBase" id="RU004478"/>
    </source>
</evidence>
<dbReference type="GO" id="GO:0000774">
    <property type="term" value="F:adenyl-nucleotide exchange factor activity"/>
    <property type="evidence" value="ECO:0007669"/>
    <property type="project" value="InterPro"/>
</dbReference>
<comment type="caution">
    <text evidence="6">The sequence shown here is derived from an EMBL/GenBank/DDBJ whole genome shotgun (WGS) entry which is preliminary data.</text>
</comment>
<sequence length="200" mass="22590">MSQDNKKPKDKEQVETNANEEHTENTHSQNEESAATDSSEGEASETADDSLSREEQLQQELDAKDDKYLRLFAEFENYKRRTSKERIELFKTASQDVMQSMLPVLDDFDRAMLEVEKSSDESLAEGVTLISNKLRETLKGKGLEPMPVKAGDVFDSELHEAITQIQAPSEDMKGKIIDVLEKGYTLGDKIIRYPKVVTGK</sequence>
<keyword evidence="3" id="KW-0346">Stress response</keyword>
<dbReference type="GO" id="GO:0042803">
    <property type="term" value="F:protein homodimerization activity"/>
    <property type="evidence" value="ECO:0007669"/>
    <property type="project" value="InterPro"/>
</dbReference>
<comment type="subunit">
    <text evidence="3">Homodimer.</text>
</comment>
<organism evidence="6 7">
    <name type="scientific">Psychroflexus aurantiacus</name>
    <dbReference type="NCBI Taxonomy" id="2709310"/>
    <lineage>
        <taxon>Bacteria</taxon>
        <taxon>Pseudomonadati</taxon>
        <taxon>Bacteroidota</taxon>
        <taxon>Flavobacteriia</taxon>
        <taxon>Flavobacteriales</taxon>
        <taxon>Flavobacteriaceae</taxon>
        <taxon>Psychroflexus</taxon>
    </lineage>
</organism>
<evidence type="ECO:0000313" key="6">
    <source>
        <dbReference type="EMBL" id="NEV93900.1"/>
    </source>
</evidence>
<feature type="compositionally biased region" description="Basic and acidic residues" evidence="5">
    <location>
        <begin position="50"/>
        <end position="63"/>
    </location>
</feature>
<evidence type="ECO:0000256" key="3">
    <source>
        <dbReference type="HAMAP-Rule" id="MF_01151"/>
    </source>
</evidence>
<dbReference type="Proteomes" id="UP000478505">
    <property type="component" value="Unassembled WGS sequence"/>
</dbReference>
<comment type="similarity">
    <text evidence="1 3 4">Belongs to the GrpE family.</text>
</comment>
<dbReference type="EMBL" id="JAAIKD010000003">
    <property type="protein sequence ID" value="NEV93900.1"/>
    <property type="molecule type" value="Genomic_DNA"/>
</dbReference>
<evidence type="ECO:0000313" key="7">
    <source>
        <dbReference type="Proteomes" id="UP000478505"/>
    </source>
</evidence>
<dbReference type="AlphaFoldDB" id="A0A6B3R321"/>
<dbReference type="InterPro" id="IPR013805">
    <property type="entry name" value="GrpE_CC"/>
</dbReference>
<dbReference type="Gene3D" id="2.30.22.10">
    <property type="entry name" value="Head domain of nucleotide exchange factor GrpE"/>
    <property type="match status" value="1"/>
</dbReference>
<evidence type="ECO:0000256" key="1">
    <source>
        <dbReference type="ARBA" id="ARBA00009054"/>
    </source>
</evidence>
<dbReference type="Gene3D" id="3.90.20.20">
    <property type="match status" value="1"/>
</dbReference>
<dbReference type="RefSeq" id="WP_164004618.1">
    <property type="nucleotide sequence ID" value="NZ_JAAIKD010000003.1"/>
</dbReference>
<dbReference type="SUPFAM" id="SSF58014">
    <property type="entry name" value="Coiled-coil domain of nucleotide exchange factor GrpE"/>
    <property type="match status" value="1"/>
</dbReference>
<accession>A0A6B3R321</accession>
<dbReference type="GO" id="GO:0051082">
    <property type="term" value="F:unfolded protein binding"/>
    <property type="evidence" value="ECO:0007669"/>
    <property type="project" value="TreeGrafter"/>
</dbReference>
<keyword evidence="7" id="KW-1185">Reference proteome</keyword>
<name>A0A6B3R321_9FLAO</name>
<keyword evidence="2 3" id="KW-0143">Chaperone</keyword>
<evidence type="ECO:0000256" key="5">
    <source>
        <dbReference type="SAM" id="MobiDB-lite"/>
    </source>
</evidence>
<dbReference type="GO" id="GO:0006457">
    <property type="term" value="P:protein folding"/>
    <property type="evidence" value="ECO:0007669"/>
    <property type="project" value="InterPro"/>
</dbReference>
<dbReference type="GO" id="GO:0005737">
    <property type="term" value="C:cytoplasm"/>
    <property type="evidence" value="ECO:0007669"/>
    <property type="project" value="UniProtKB-SubCell"/>
</dbReference>
<dbReference type="Pfam" id="PF01025">
    <property type="entry name" value="GrpE"/>
    <property type="match status" value="1"/>
</dbReference>
<evidence type="ECO:0000256" key="2">
    <source>
        <dbReference type="ARBA" id="ARBA00023186"/>
    </source>
</evidence>
<keyword evidence="3" id="KW-0963">Cytoplasm</keyword>
<dbReference type="InterPro" id="IPR009012">
    <property type="entry name" value="GrpE_head"/>
</dbReference>
<feature type="compositionally biased region" description="Acidic residues" evidence="5">
    <location>
        <begin position="39"/>
        <end position="48"/>
    </location>
</feature>
<dbReference type="InterPro" id="IPR000740">
    <property type="entry name" value="GrpE"/>
</dbReference>
<dbReference type="SUPFAM" id="SSF51064">
    <property type="entry name" value="Head domain of nucleotide exchange factor GrpE"/>
    <property type="match status" value="1"/>
</dbReference>
<comment type="subcellular location">
    <subcellularLocation>
        <location evidence="3">Cytoplasm</location>
    </subcellularLocation>
</comment>
<protein>
    <recommendedName>
        <fullName evidence="3">Protein GrpE</fullName>
    </recommendedName>
    <alternativeName>
        <fullName evidence="3">HSP-70 cofactor</fullName>
    </alternativeName>
</protein>
<gene>
    <name evidence="3" type="primary">grpE</name>
    <name evidence="6" type="ORF">G3567_07020</name>
</gene>
<proteinExistence type="inferred from homology"/>
<feature type="region of interest" description="Disordered" evidence="5">
    <location>
        <begin position="1"/>
        <end position="63"/>
    </location>
</feature>
<dbReference type="PANTHER" id="PTHR21237:SF23">
    <property type="entry name" value="GRPE PROTEIN HOMOLOG, MITOCHONDRIAL"/>
    <property type="match status" value="1"/>
</dbReference>
<comment type="function">
    <text evidence="3">Participates actively in the response to hyperosmotic and heat shock by preventing the aggregation of stress-denatured proteins, in association with DnaK and GrpE. It is the nucleotide exchange factor for DnaK and may function as a thermosensor. Unfolded proteins bind initially to DnaJ; upon interaction with the DnaJ-bound protein, DnaK hydrolyzes its bound ATP, resulting in the formation of a stable complex. GrpE releases ADP from DnaK; ATP binding to DnaK triggers the release of the substrate protein, thus completing the reaction cycle. Several rounds of ATP-dependent interactions between DnaJ, DnaK and GrpE are required for fully efficient folding.</text>
</comment>
<dbReference type="GO" id="GO:0051087">
    <property type="term" value="F:protein-folding chaperone binding"/>
    <property type="evidence" value="ECO:0007669"/>
    <property type="project" value="InterPro"/>
</dbReference>